<dbReference type="EMBL" id="JACORT010000006">
    <property type="protein sequence ID" value="MBC5784229.1"/>
    <property type="molecule type" value="Genomic_DNA"/>
</dbReference>
<reference evidence="1" key="1">
    <citation type="submission" date="2020-08" db="EMBL/GenBank/DDBJ databases">
        <title>Ramlibacter sp. USB13 16S ribosomal RNA gene genome sequencing and assembly.</title>
        <authorList>
            <person name="Kang M."/>
        </authorList>
    </citation>
    <scope>NUCLEOTIDE SEQUENCE</scope>
    <source>
        <strain evidence="1">USB13</strain>
    </source>
</reference>
<keyword evidence="2" id="KW-1185">Reference proteome</keyword>
<evidence type="ECO:0000313" key="2">
    <source>
        <dbReference type="Proteomes" id="UP000608513"/>
    </source>
</evidence>
<sequence>MNSPREQTERALGEKIEPLAEQQLPGLVPSSTAEVVYFQDDGRLSLYDQFDRLTEHIAPPLAKHGGVTTTKHTLRVPDGQLFHAIKYRGDVEGWRRQIAEGAKKLGVILGSIQNGSTFILSDGRAFVLSDCKHGTV</sequence>
<accession>A0A923MTA2</accession>
<proteinExistence type="predicted"/>
<organism evidence="1 2">
    <name type="scientific">Ramlibacter cellulosilyticus</name>
    <dbReference type="NCBI Taxonomy" id="2764187"/>
    <lineage>
        <taxon>Bacteria</taxon>
        <taxon>Pseudomonadati</taxon>
        <taxon>Pseudomonadota</taxon>
        <taxon>Betaproteobacteria</taxon>
        <taxon>Burkholderiales</taxon>
        <taxon>Comamonadaceae</taxon>
        <taxon>Ramlibacter</taxon>
    </lineage>
</organism>
<protein>
    <submittedName>
        <fullName evidence="1">Uncharacterized protein</fullName>
    </submittedName>
</protein>
<dbReference type="RefSeq" id="WP_187076980.1">
    <property type="nucleotide sequence ID" value="NZ_JACORT010000006.1"/>
</dbReference>
<comment type="caution">
    <text evidence="1">The sequence shown here is derived from an EMBL/GenBank/DDBJ whole genome shotgun (WGS) entry which is preliminary data.</text>
</comment>
<evidence type="ECO:0000313" key="1">
    <source>
        <dbReference type="EMBL" id="MBC5784229.1"/>
    </source>
</evidence>
<dbReference type="Proteomes" id="UP000608513">
    <property type="component" value="Unassembled WGS sequence"/>
</dbReference>
<gene>
    <name evidence="1" type="ORF">H8N03_14855</name>
</gene>
<name>A0A923MTA2_9BURK</name>
<dbReference type="AlphaFoldDB" id="A0A923MTA2"/>